<organism evidence="1 2">
    <name type="scientific">Aspergillus melleus</name>
    <dbReference type="NCBI Taxonomy" id="138277"/>
    <lineage>
        <taxon>Eukaryota</taxon>
        <taxon>Fungi</taxon>
        <taxon>Dikarya</taxon>
        <taxon>Ascomycota</taxon>
        <taxon>Pezizomycotina</taxon>
        <taxon>Eurotiomycetes</taxon>
        <taxon>Eurotiomycetidae</taxon>
        <taxon>Eurotiales</taxon>
        <taxon>Aspergillaceae</taxon>
        <taxon>Aspergillus</taxon>
        <taxon>Aspergillus subgen. Circumdati</taxon>
    </lineage>
</organism>
<dbReference type="Proteomes" id="UP001177260">
    <property type="component" value="Unassembled WGS sequence"/>
</dbReference>
<keyword evidence="1" id="KW-0808">Transferase</keyword>
<keyword evidence="1" id="KW-0012">Acyltransferase</keyword>
<evidence type="ECO:0000313" key="1">
    <source>
        <dbReference type="EMBL" id="KAK1142177.1"/>
    </source>
</evidence>
<protein>
    <submittedName>
        <fullName evidence="1">SAS complex subunit</fullName>
        <ecNumber evidence="1">2.3.1.48</ecNumber>
    </submittedName>
</protein>
<accession>A0ACC3AWU7</accession>
<sequence length="374" mass="42592">MAPKNPLSHAKSPAVTRNVKHVVLGDLLFQTWYQSIYPEDLVSKDTDRLYVCRWCFRYSCDADAYAKHTRTCLHRATPPGTKVYDHGGYSVWEVDGEHHKLYAQNLSLFAKLFLDHKSVFFDVFSFLYYLLVFTDPKDSSYHVLGFFSKEKLSWDANNLACILVFPPYQHKQLGKLLMGVSYKLSGWERDRGLIGGPEKPLSEMGSRSYSRFWEERIARHILLQDMQTGDAPDSPQQKQKPSKGARKRPHHEIITVQDIGLATGMLTEDVITALKGMEAVEPATPSKKRKMPRTAIDNALDGSEAVIIRKSKILEWAKAHKTTLEDPINADGFVGEWAPRSIRQGSPNSGEEDEEDQEDEEEEGKENEVEEEDE</sequence>
<proteinExistence type="predicted"/>
<comment type="caution">
    <text evidence="1">The sequence shown here is derived from an EMBL/GenBank/DDBJ whole genome shotgun (WGS) entry which is preliminary data.</text>
</comment>
<name>A0ACC3AWU7_9EURO</name>
<dbReference type="EMBL" id="JAOPJF010000053">
    <property type="protein sequence ID" value="KAK1142177.1"/>
    <property type="molecule type" value="Genomic_DNA"/>
</dbReference>
<dbReference type="EC" id="2.3.1.48" evidence="1"/>
<reference evidence="1 2" key="1">
    <citation type="journal article" date="2023" name="ACS Omega">
        <title>Identification of the Neoaspergillic Acid Biosynthesis Gene Cluster by Establishing an In Vitro CRISPR-Ribonucleoprotein Genetic System in Aspergillus melleus.</title>
        <authorList>
            <person name="Yuan B."/>
            <person name="Grau M.F."/>
            <person name="Murata R.M."/>
            <person name="Torok T."/>
            <person name="Venkateswaran K."/>
            <person name="Stajich J.E."/>
            <person name="Wang C.C.C."/>
        </authorList>
    </citation>
    <scope>NUCLEOTIDE SEQUENCE [LARGE SCALE GENOMIC DNA]</scope>
    <source>
        <strain evidence="1 2">IMV 1140</strain>
    </source>
</reference>
<gene>
    <name evidence="1" type="primary">SAS2</name>
    <name evidence="1" type="ORF">N8T08_008103</name>
</gene>
<evidence type="ECO:0000313" key="2">
    <source>
        <dbReference type="Proteomes" id="UP001177260"/>
    </source>
</evidence>
<keyword evidence="2" id="KW-1185">Reference proteome</keyword>